<feature type="signal peptide" evidence="1">
    <location>
        <begin position="1"/>
        <end position="20"/>
    </location>
</feature>
<keyword evidence="1" id="KW-0732">Signal</keyword>
<evidence type="ECO:0000313" key="3">
    <source>
        <dbReference type="Proteomes" id="UP001165122"/>
    </source>
</evidence>
<accession>A0A9W7AD91</accession>
<dbReference type="Proteomes" id="UP001165122">
    <property type="component" value="Unassembled WGS sequence"/>
</dbReference>
<sequence length="254" mass="28840">MCRYLLLLLILLLQTNLLKSLNFLIAPRRTFLSTIAAPLILSPVSSPVPSPDPLLRFFNDLPSYTLTINSTPITVVNDRAEIESIYFPSYGVAESLLRGIKKSESSKPSKDKIYTDAQISSKPLSTVYLLSLQGKVNGQKYLIQNSDDNISVAKKIGKLETLKLGSVPIFYIEEMLIDSYQYLFFDYTDVMREGKKIGFKDEDVKVTEFYKVVEEIIKNDEKEKKDADIERLRIWKGRGRDVGSVKDGERIVVL</sequence>
<evidence type="ECO:0000256" key="1">
    <source>
        <dbReference type="SAM" id="SignalP"/>
    </source>
</evidence>
<protein>
    <submittedName>
        <fullName evidence="2">Uncharacterized protein</fullName>
    </submittedName>
</protein>
<reference evidence="3" key="1">
    <citation type="journal article" date="2023" name="Commun. Biol.">
        <title>Genome analysis of Parmales, the sister group of diatoms, reveals the evolutionary specialization of diatoms from phago-mixotrophs to photoautotrophs.</title>
        <authorList>
            <person name="Ban H."/>
            <person name="Sato S."/>
            <person name="Yoshikawa S."/>
            <person name="Yamada K."/>
            <person name="Nakamura Y."/>
            <person name="Ichinomiya M."/>
            <person name="Sato N."/>
            <person name="Blanc-Mathieu R."/>
            <person name="Endo H."/>
            <person name="Kuwata A."/>
            <person name="Ogata H."/>
        </authorList>
    </citation>
    <scope>NUCLEOTIDE SEQUENCE [LARGE SCALE GENOMIC DNA]</scope>
    <source>
        <strain evidence="3">NIES 3700</strain>
    </source>
</reference>
<evidence type="ECO:0000313" key="2">
    <source>
        <dbReference type="EMBL" id="GMH68336.1"/>
    </source>
</evidence>
<proteinExistence type="predicted"/>
<feature type="chain" id="PRO_5040899879" evidence="1">
    <location>
        <begin position="21"/>
        <end position="254"/>
    </location>
</feature>
<gene>
    <name evidence="2" type="ORF">TrLO_g15080</name>
</gene>
<dbReference type="OrthoDB" id="10509413at2759"/>
<name>A0A9W7AD91_9STRA</name>
<dbReference type="EMBL" id="BRXW01000592">
    <property type="protein sequence ID" value="GMH68336.1"/>
    <property type="molecule type" value="Genomic_DNA"/>
</dbReference>
<comment type="caution">
    <text evidence="2">The sequence shown here is derived from an EMBL/GenBank/DDBJ whole genome shotgun (WGS) entry which is preliminary data.</text>
</comment>
<organism evidence="2 3">
    <name type="scientific">Triparma laevis f. longispina</name>
    <dbReference type="NCBI Taxonomy" id="1714387"/>
    <lineage>
        <taxon>Eukaryota</taxon>
        <taxon>Sar</taxon>
        <taxon>Stramenopiles</taxon>
        <taxon>Ochrophyta</taxon>
        <taxon>Bolidophyceae</taxon>
        <taxon>Parmales</taxon>
        <taxon>Triparmaceae</taxon>
        <taxon>Triparma</taxon>
    </lineage>
</organism>
<dbReference type="AlphaFoldDB" id="A0A9W7AD91"/>
<keyword evidence="3" id="KW-1185">Reference proteome</keyword>